<evidence type="ECO:0000313" key="5">
    <source>
        <dbReference type="Proteomes" id="UP000481087"/>
    </source>
</evidence>
<gene>
    <name evidence="4" type="ORF">GQF01_14190</name>
</gene>
<protein>
    <submittedName>
        <fullName evidence="4">H-type small acid-soluble spore protein</fullName>
    </submittedName>
</protein>
<dbReference type="InterPro" id="IPR012610">
    <property type="entry name" value="SASP_SspH"/>
</dbReference>
<dbReference type="GO" id="GO:0030435">
    <property type="term" value="P:sporulation resulting in formation of a cellular spore"/>
    <property type="evidence" value="ECO:0007669"/>
    <property type="project" value="UniProtKB-KW"/>
</dbReference>
<evidence type="ECO:0000256" key="1">
    <source>
        <dbReference type="ARBA" id="ARBA00004288"/>
    </source>
</evidence>
<comment type="caution">
    <text evidence="4">The sequence shown here is derived from an EMBL/GenBank/DDBJ whole genome shotgun (WGS) entry which is preliminary data.</text>
</comment>
<dbReference type="AlphaFoldDB" id="A0A6L8V151"/>
<dbReference type="GO" id="GO:0042601">
    <property type="term" value="C:endospore-forming forespore"/>
    <property type="evidence" value="ECO:0007669"/>
    <property type="project" value="InterPro"/>
</dbReference>
<dbReference type="GO" id="GO:0030436">
    <property type="term" value="P:asexual sporulation"/>
    <property type="evidence" value="ECO:0007669"/>
    <property type="project" value="InterPro"/>
</dbReference>
<keyword evidence="5" id="KW-1185">Reference proteome</keyword>
<evidence type="ECO:0000313" key="4">
    <source>
        <dbReference type="EMBL" id="MZQ83261.1"/>
    </source>
</evidence>
<name>A0A6L8V151_9BACL</name>
<proteinExistence type="inferred from homology"/>
<comment type="subcellular location">
    <subcellularLocation>
        <location evidence="1">Spore core</location>
    </subcellularLocation>
</comment>
<dbReference type="RefSeq" id="WP_161407482.1">
    <property type="nucleotide sequence ID" value="NZ_WTUZ01000017.1"/>
</dbReference>
<dbReference type="Pfam" id="PF08141">
    <property type="entry name" value="SspH"/>
    <property type="match status" value="1"/>
</dbReference>
<dbReference type="HAMAP" id="MF_00667">
    <property type="entry name" value="SspH"/>
    <property type="match status" value="1"/>
</dbReference>
<comment type="similarity">
    <text evidence="2">Belongs to the SspH family.</text>
</comment>
<accession>A0A6L8V151</accession>
<evidence type="ECO:0000256" key="3">
    <source>
        <dbReference type="ARBA" id="ARBA00022969"/>
    </source>
</evidence>
<organism evidence="4 5">
    <name type="scientific">Paenibacillus silvestris</name>
    <dbReference type="NCBI Taxonomy" id="2606219"/>
    <lineage>
        <taxon>Bacteria</taxon>
        <taxon>Bacillati</taxon>
        <taxon>Bacillota</taxon>
        <taxon>Bacilli</taxon>
        <taxon>Bacillales</taxon>
        <taxon>Paenibacillaceae</taxon>
        <taxon>Paenibacillus</taxon>
    </lineage>
</organism>
<dbReference type="NCBIfam" id="TIGR02861">
    <property type="entry name" value="SASP_H"/>
    <property type="match status" value="1"/>
</dbReference>
<reference evidence="4 5" key="1">
    <citation type="submission" date="2019-12" db="EMBL/GenBank/DDBJ databases">
        <title>Paenibacillus sp. nov. sp. isolated from soil.</title>
        <authorList>
            <person name="Kim J."/>
            <person name="Jeong S.E."/>
            <person name="Jung H.S."/>
            <person name="Jeon C.O."/>
        </authorList>
    </citation>
    <scope>NUCLEOTIDE SEQUENCE [LARGE SCALE GENOMIC DNA]</scope>
    <source>
        <strain evidence="4 5">5J-6</strain>
    </source>
</reference>
<keyword evidence="3" id="KW-0749">Sporulation</keyword>
<dbReference type="Proteomes" id="UP000481087">
    <property type="component" value="Unassembled WGS sequence"/>
</dbReference>
<sequence length="59" mass="6771">MNKSRALEIAASPEMAHVTYNEIPIYIQTVDEKNDTAMVYTLDQPELEQEVPLINLIEH</sequence>
<dbReference type="EMBL" id="WTUZ01000017">
    <property type="protein sequence ID" value="MZQ83261.1"/>
    <property type="molecule type" value="Genomic_DNA"/>
</dbReference>
<evidence type="ECO:0000256" key="2">
    <source>
        <dbReference type="ARBA" id="ARBA00006573"/>
    </source>
</evidence>